<organism evidence="1 2">
    <name type="scientific">Helianthus annuus</name>
    <name type="common">Common sunflower</name>
    <dbReference type="NCBI Taxonomy" id="4232"/>
    <lineage>
        <taxon>Eukaryota</taxon>
        <taxon>Viridiplantae</taxon>
        <taxon>Streptophyta</taxon>
        <taxon>Embryophyta</taxon>
        <taxon>Tracheophyta</taxon>
        <taxon>Spermatophyta</taxon>
        <taxon>Magnoliopsida</taxon>
        <taxon>eudicotyledons</taxon>
        <taxon>Gunneridae</taxon>
        <taxon>Pentapetalae</taxon>
        <taxon>asterids</taxon>
        <taxon>campanulids</taxon>
        <taxon>Asterales</taxon>
        <taxon>Asteraceae</taxon>
        <taxon>Asteroideae</taxon>
        <taxon>Heliantheae alliance</taxon>
        <taxon>Heliantheae</taxon>
        <taxon>Helianthus</taxon>
    </lineage>
</organism>
<dbReference type="Gramene" id="mRNA:HanXRQr2_Chr04g0175821">
    <property type="protein sequence ID" value="mRNA:HanXRQr2_Chr04g0175821"/>
    <property type="gene ID" value="HanXRQr2_Chr04g0175821"/>
</dbReference>
<reference evidence="1" key="2">
    <citation type="submission" date="2020-06" db="EMBL/GenBank/DDBJ databases">
        <title>Helianthus annuus Genome sequencing and assembly Release 2.</title>
        <authorList>
            <person name="Gouzy J."/>
            <person name="Langlade N."/>
            <person name="Munos S."/>
        </authorList>
    </citation>
    <scope>NUCLEOTIDE SEQUENCE</scope>
    <source>
        <tissue evidence="1">Leaves</tissue>
    </source>
</reference>
<proteinExistence type="predicted"/>
<name>A0A9K3J912_HELAN</name>
<dbReference type="AlphaFoldDB" id="A0A9K3J912"/>
<accession>A0A9K3J912</accession>
<reference evidence="1" key="1">
    <citation type="journal article" date="2017" name="Nature">
        <title>The sunflower genome provides insights into oil metabolism, flowering and Asterid evolution.</title>
        <authorList>
            <person name="Badouin H."/>
            <person name="Gouzy J."/>
            <person name="Grassa C.J."/>
            <person name="Murat F."/>
            <person name="Staton S.E."/>
            <person name="Cottret L."/>
            <person name="Lelandais-Briere C."/>
            <person name="Owens G.L."/>
            <person name="Carrere S."/>
            <person name="Mayjonade B."/>
            <person name="Legrand L."/>
            <person name="Gill N."/>
            <person name="Kane N.C."/>
            <person name="Bowers J.E."/>
            <person name="Hubner S."/>
            <person name="Bellec A."/>
            <person name="Berard A."/>
            <person name="Berges H."/>
            <person name="Blanchet N."/>
            <person name="Boniface M.C."/>
            <person name="Brunel D."/>
            <person name="Catrice O."/>
            <person name="Chaidir N."/>
            <person name="Claudel C."/>
            <person name="Donnadieu C."/>
            <person name="Faraut T."/>
            <person name="Fievet G."/>
            <person name="Helmstetter N."/>
            <person name="King M."/>
            <person name="Knapp S.J."/>
            <person name="Lai Z."/>
            <person name="Le Paslier M.C."/>
            <person name="Lippi Y."/>
            <person name="Lorenzon L."/>
            <person name="Mandel J.R."/>
            <person name="Marage G."/>
            <person name="Marchand G."/>
            <person name="Marquand E."/>
            <person name="Bret-Mestries E."/>
            <person name="Morien E."/>
            <person name="Nambeesan S."/>
            <person name="Nguyen T."/>
            <person name="Pegot-Espagnet P."/>
            <person name="Pouilly N."/>
            <person name="Raftis F."/>
            <person name="Sallet E."/>
            <person name="Schiex T."/>
            <person name="Thomas J."/>
            <person name="Vandecasteele C."/>
            <person name="Vares D."/>
            <person name="Vear F."/>
            <person name="Vautrin S."/>
            <person name="Crespi M."/>
            <person name="Mangin B."/>
            <person name="Burke J.M."/>
            <person name="Salse J."/>
            <person name="Munos S."/>
            <person name="Vincourt P."/>
            <person name="Rieseberg L.H."/>
            <person name="Langlade N.B."/>
        </authorList>
    </citation>
    <scope>NUCLEOTIDE SEQUENCE</scope>
    <source>
        <tissue evidence="1">Leaves</tissue>
    </source>
</reference>
<dbReference type="EMBL" id="MNCJ02000319">
    <property type="protein sequence ID" value="KAF5810958.1"/>
    <property type="molecule type" value="Genomic_DNA"/>
</dbReference>
<dbReference type="Proteomes" id="UP000215914">
    <property type="component" value="Unassembled WGS sequence"/>
</dbReference>
<gene>
    <name evidence="1" type="ORF">HanXRQr2_Chr04g0175821</name>
</gene>
<sequence length="79" mass="8810">MEVITGVNLLPIGDTKRLKKPGEPAMLKVGKKCIVRKANGLTTMQNMLGKTLKKSIIDHCRARVGMKWRLIKLGVLKKL</sequence>
<evidence type="ECO:0000313" key="1">
    <source>
        <dbReference type="EMBL" id="KAF5810958.1"/>
    </source>
</evidence>
<evidence type="ECO:0000313" key="2">
    <source>
        <dbReference type="Proteomes" id="UP000215914"/>
    </source>
</evidence>
<keyword evidence="2" id="KW-1185">Reference proteome</keyword>
<comment type="caution">
    <text evidence="1">The sequence shown here is derived from an EMBL/GenBank/DDBJ whole genome shotgun (WGS) entry which is preliminary data.</text>
</comment>
<protein>
    <submittedName>
        <fullName evidence="1">Uncharacterized protein</fullName>
    </submittedName>
</protein>